<reference evidence="2 3" key="1">
    <citation type="submission" date="2019-04" db="EMBL/GenBank/DDBJ databases">
        <title>Microbes associate with the intestines of laboratory mice.</title>
        <authorList>
            <person name="Navarre W."/>
            <person name="Wong E."/>
            <person name="Huang K.C."/>
            <person name="Tropini C."/>
            <person name="Ng K."/>
            <person name="Yu B."/>
        </authorList>
    </citation>
    <scope>NUCLEOTIDE SEQUENCE [LARGE SCALE GENOMIC DNA]</scope>
    <source>
        <strain evidence="2 3">NM83_B4-11</strain>
    </source>
</reference>
<feature type="transmembrane region" description="Helical" evidence="1">
    <location>
        <begin position="78"/>
        <end position="96"/>
    </location>
</feature>
<proteinExistence type="predicted"/>
<dbReference type="EMBL" id="SSTI01000010">
    <property type="protein sequence ID" value="THG38668.1"/>
    <property type="molecule type" value="Genomic_DNA"/>
</dbReference>
<dbReference type="RefSeq" id="WP_046407614.1">
    <property type="nucleotide sequence ID" value="NZ_SSTI01000010.1"/>
</dbReference>
<keyword evidence="3" id="KW-1185">Reference proteome</keyword>
<name>A0ABY2QHN0_9SPHN</name>
<comment type="caution">
    <text evidence="2">The sequence shown here is derived from an EMBL/GenBank/DDBJ whole genome shotgun (WGS) entry which is preliminary data.</text>
</comment>
<keyword evidence="1" id="KW-1133">Transmembrane helix</keyword>
<keyword evidence="1" id="KW-0472">Membrane</keyword>
<accession>A0ABY2QHN0</accession>
<dbReference type="InterPro" id="IPR052712">
    <property type="entry name" value="Acid_resist_chaperone_HdeD"/>
</dbReference>
<organism evidence="2 3">
    <name type="scientific">Sphingomonas olei</name>
    <dbReference type="NCBI Taxonomy" id="1886787"/>
    <lineage>
        <taxon>Bacteria</taxon>
        <taxon>Pseudomonadati</taxon>
        <taxon>Pseudomonadota</taxon>
        <taxon>Alphaproteobacteria</taxon>
        <taxon>Sphingomonadales</taxon>
        <taxon>Sphingomonadaceae</taxon>
        <taxon>Sphingomonas</taxon>
    </lineage>
</organism>
<sequence length="193" mass="20237">MTDTRQRETFLGNTGRVGGGWGWLVAYGVVSTLLGISALVWPFPATLAATMVIAFAFIVSGVFSLIAGIRGTGSDSRVYSILLGLLSLVAGGIMVVQPLTGAISLTVVVAAWLMVRGVMEIVFGVRVRRQRWLMIALGIVNILLAMLIVATVPMSALTLPGFILGISFLLGGITAIMAGIDHRSNASAFTFPG</sequence>
<evidence type="ECO:0000313" key="2">
    <source>
        <dbReference type="EMBL" id="THG38668.1"/>
    </source>
</evidence>
<dbReference type="InterPro" id="IPR005325">
    <property type="entry name" value="DUF308_memb"/>
</dbReference>
<dbReference type="Pfam" id="PF03729">
    <property type="entry name" value="DUF308"/>
    <property type="match status" value="1"/>
</dbReference>
<dbReference type="Proteomes" id="UP000308038">
    <property type="component" value="Unassembled WGS sequence"/>
</dbReference>
<gene>
    <name evidence="2" type="ORF">E5988_13870</name>
</gene>
<keyword evidence="1" id="KW-0812">Transmembrane</keyword>
<feature type="transmembrane region" description="Helical" evidence="1">
    <location>
        <begin position="159"/>
        <end position="180"/>
    </location>
</feature>
<feature type="transmembrane region" description="Helical" evidence="1">
    <location>
        <begin position="21"/>
        <end position="41"/>
    </location>
</feature>
<feature type="transmembrane region" description="Helical" evidence="1">
    <location>
        <begin position="102"/>
        <end position="125"/>
    </location>
</feature>
<dbReference type="PANTHER" id="PTHR34989">
    <property type="entry name" value="PROTEIN HDED"/>
    <property type="match status" value="1"/>
</dbReference>
<evidence type="ECO:0000256" key="1">
    <source>
        <dbReference type="SAM" id="Phobius"/>
    </source>
</evidence>
<evidence type="ECO:0000313" key="3">
    <source>
        <dbReference type="Proteomes" id="UP000308038"/>
    </source>
</evidence>
<protein>
    <submittedName>
        <fullName evidence="2">HdeD family acid-resistance protein</fullName>
    </submittedName>
</protein>
<dbReference type="PANTHER" id="PTHR34989:SF1">
    <property type="entry name" value="PROTEIN HDED"/>
    <property type="match status" value="1"/>
</dbReference>
<feature type="transmembrane region" description="Helical" evidence="1">
    <location>
        <begin position="132"/>
        <end position="153"/>
    </location>
</feature>
<feature type="transmembrane region" description="Helical" evidence="1">
    <location>
        <begin position="47"/>
        <end position="66"/>
    </location>
</feature>